<dbReference type="InterPro" id="IPR003593">
    <property type="entry name" value="AAA+_ATPase"/>
</dbReference>
<dbReference type="InterPro" id="IPR003959">
    <property type="entry name" value="ATPase_AAA_core"/>
</dbReference>
<evidence type="ECO:0000256" key="7">
    <source>
        <dbReference type="ARBA" id="ARBA00023054"/>
    </source>
</evidence>
<keyword evidence="7" id="KW-0175">Coiled coil</keyword>
<dbReference type="OrthoDB" id="77269at2157"/>
<feature type="binding site" evidence="9">
    <location>
        <begin position="193"/>
        <end position="198"/>
    </location>
    <ligand>
        <name>ATP</name>
        <dbReference type="ChEBI" id="CHEBI:30616"/>
    </ligand>
</feature>
<keyword evidence="3 9" id="KW-0963">Cytoplasm</keyword>
<proteinExistence type="inferred from homology"/>
<dbReference type="GO" id="GO:0022623">
    <property type="term" value="C:proteasome-activating nucleotidase complex"/>
    <property type="evidence" value="ECO:0007669"/>
    <property type="project" value="UniProtKB-UniRule"/>
</dbReference>
<comment type="domain">
    <text evidence="9">Consists of three main regions, an N-terminal coiled-coil domain that may assist in substrate recognition, an interdomain involved in PAN hexamerization, and a C-terminal ATPase domain of the AAA type.</text>
</comment>
<feature type="compositionally biased region" description="Acidic residues" evidence="11">
    <location>
        <begin position="1"/>
        <end position="12"/>
    </location>
</feature>
<evidence type="ECO:0000259" key="12">
    <source>
        <dbReference type="SMART" id="SM00382"/>
    </source>
</evidence>
<dbReference type="GO" id="GO:0016887">
    <property type="term" value="F:ATP hydrolysis activity"/>
    <property type="evidence" value="ECO:0007669"/>
    <property type="project" value="UniProtKB-UniRule"/>
</dbReference>
<dbReference type="InterPro" id="IPR027417">
    <property type="entry name" value="P-loop_NTPase"/>
</dbReference>
<evidence type="ECO:0000313" key="13">
    <source>
        <dbReference type="EMBL" id="SFR33342.1"/>
    </source>
</evidence>
<dbReference type="NCBIfam" id="NF047748">
    <property type="entry name" value="PrtsmActNtasePan1"/>
    <property type="match status" value="1"/>
</dbReference>
<evidence type="ECO:0000256" key="4">
    <source>
        <dbReference type="ARBA" id="ARBA00022741"/>
    </source>
</evidence>
<dbReference type="RefSeq" id="WP_092920654.1">
    <property type="nucleotide sequence ID" value="NZ_FOYN01000002.1"/>
</dbReference>
<keyword evidence="4 9" id="KW-0547">Nucleotide-binding</keyword>
<dbReference type="FunFam" id="1.10.8.60:FF:000006">
    <property type="entry name" value="26S protease regulatory subunit 8"/>
    <property type="match status" value="1"/>
</dbReference>
<sequence>MSDTVDDVDMPYDEGAASKQEKIDSLQERLDVLESQNEEMRDKLLDANAENNKYQQKLERLTHENKKLKQSPLFVATVQEITPDGAVIKQHGNNQEALTEITDEMREKLDPDDRVAVNNSLSVVKKLEKETDVRARVMQVEHSPDVTYADIGGLEDQMQEVRETVEMPLEHPDMFEDVGITPPSGVLLYGPPGTGKTMLAKAVANETDATFIKMAGSELVHKFIGEGAKLVRDLFEVARENQPAVLFIDEIDAIASKRTDSKTSGDAEVQRTMMQLLSEMDGFDERGDVRIIAATNRFDMLDPAILRPGRFDRLIEVPKPETEGREIIFQIHTRNMNLADGVDFAELAEMTPEASGADIKAICTEAGMFAIRDDRTEVTLDDFLEAHEKLSQDDETSADDSLAFA</sequence>
<reference evidence="14" key="1">
    <citation type="submission" date="2016-10" db="EMBL/GenBank/DDBJ databases">
        <authorList>
            <person name="Varghese N."/>
            <person name="Submissions S."/>
        </authorList>
    </citation>
    <scope>NUCLEOTIDE SEQUENCE [LARGE SCALE GENOMIC DNA]</scope>
    <source>
        <strain evidence="14">RD 26</strain>
    </source>
</reference>
<evidence type="ECO:0000256" key="6">
    <source>
        <dbReference type="ARBA" id="ARBA00022942"/>
    </source>
</evidence>
<evidence type="ECO:0000313" key="14">
    <source>
        <dbReference type="Proteomes" id="UP000198932"/>
    </source>
</evidence>
<protein>
    <recommendedName>
        <fullName evidence="9">Proteasome-activating nucleotidase</fullName>
        <shortName evidence="9">PAN</shortName>
    </recommendedName>
    <alternativeName>
        <fullName evidence="9">Proteasomal ATPase</fullName>
    </alternativeName>
    <alternativeName>
        <fullName evidence="9">Proteasome regulatory ATPase</fullName>
    </alternativeName>
    <alternativeName>
        <fullName evidence="9">Proteasome regulatory particle</fullName>
    </alternativeName>
</protein>
<keyword evidence="14" id="KW-1185">Reference proteome</keyword>
<dbReference type="AlphaFoldDB" id="A0A1I6FTR4"/>
<accession>A0A1I6FTR4</accession>
<dbReference type="Gene3D" id="1.20.5.170">
    <property type="match status" value="1"/>
</dbReference>
<evidence type="ECO:0000256" key="3">
    <source>
        <dbReference type="ARBA" id="ARBA00022490"/>
    </source>
</evidence>
<evidence type="ECO:0000256" key="11">
    <source>
        <dbReference type="SAM" id="MobiDB-lite"/>
    </source>
</evidence>
<dbReference type="InterPro" id="IPR041569">
    <property type="entry name" value="AAA_lid_3"/>
</dbReference>
<dbReference type="NCBIfam" id="NF003069">
    <property type="entry name" value="PRK03992.1"/>
    <property type="match status" value="1"/>
</dbReference>
<dbReference type="SUPFAM" id="SSF52540">
    <property type="entry name" value="P-loop containing nucleoside triphosphate hydrolases"/>
    <property type="match status" value="1"/>
</dbReference>
<evidence type="ECO:0000256" key="2">
    <source>
        <dbReference type="ARBA" id="ARBA00006914"/>
    </source>
</evidence>
<dbReference type="Gene3D" id="2.40.50.140">
    <property type="entry name" value="Nucleic acid-binding proteins"/>
    <property type="match status" value="1"/>
</dbReference>
<dbReference type="EMBL" id="FOYN01000002">
    <property type="protein sequence ID" value="SFR33342.1"/>
    <property type="molecule type" value="Genomic_DNA"/>
</dbReference>
<evidence type="ECO:0000256" key="1">
    <source>
        <dbReference type="ARBA" id="ARBA00004496"/>
    </source>
</evidence>
<dbReference type="Proteomes" id="UP000198932">
    <property type="component" value="Unassembled WGS sequence"/>
</dbReference>
<gene>
    <name evidence="9" type="primary">pan</name>
    <name evidence="13" type="ORF">SAMN04487937_1195</name>
</gene>
<dbReference type="InterPro" id="IPR023501">
    <property type="entry name" value="Nucleotidase_PAN"/>
</dbReference>
<organism evidence="13 14">
    <name type="scientific">Halorubrum sodomense</name>
    <dbReference type="NCBI Taxonomy" id="35743"/>
    <lineage>
        <taxon>Archaea</taxon>
        <taxon>Methanobacteriati</taxon>
        <taxon>Methanobacteriota</taxon>
        <taxon>Stenosarchaea group</taxon>
        <taxon>Halobacteria</taxon>
        <taxon>Halobacteriales</taxon>
        <taxon>Haloferacaceae</taxon>
        <taxon>Halorubrum</taxon>
    </lineage>
</organism>
<dbReference type="Gene3D" id="3.40.50.300">
    <property type="entry name" value="P-loop containing nucleotide triphosphate hydrolases"/>
    <property type="match status" value="1"/>
</dbReference>
<name>A0A1I6FTR4_HALSD</name>
<feature type="region of interest" description="Disordered" evidence="11">
    <location>
        <begin position="1"/>
        <end position="23"/>
    </location>
</feature>
<dbReference type="Pfam" id="PF00004">
    <property type="entry name" value="AAA"/>
    <property type="match status" value="1"/>
</dbReference>
<comment type="subcellular location">
    <subcellularLocation>
        <location evidence="1 9">Cytoplasm</location>
    </subcellularLocation>
</comment>
<evidence type="ECO:0000256" key="8">
    <source>
        <dbReference type="ARBA" id="ARBA00023186"/>
    </source>
</evidence>
<comment type="similarity">
    <text evidence="2 9 10">Belongs to the AAA ATPase family.</text>
</comment>
<dbReference type="FunFam" id="3.40.50.300:FF:000033">
    <property type="entry name" value="26S protease regulatory subunit 6B"/>
    <property type="match status" value="1"/>
</dbReference>
<feature type="domain" description="AAA+ ATPase" evidence="12">
    <location>
        <begin position="182"/>
        <end position="321"/>
    </location>
</feature>
<dbReference type="SMART" id="SM00382">
    <property type="entry name" value="AAA"/>
    <property type="match status" value="1"/>
</dbReference>
<dbReference type="GO" id="GO:0043335">
    <property type="term" value="P:protein unfolding"/>
    <property type="evidence" value="ECO:0007669"/>
    <property type="project" value="UniProtKB-UniRule"/>
</dbReference>
<evidence type="ECO:0000256" key="10">
    <source>
        <dbReference type="RuleBase" id="RU003651"/>
    </source>
</evidence>
<evidence type="ECO:0000256" key="9">
    <source>
        <dbReference type="HAMAP-Rule" id="MF_00553"/>
    </source>
</evidence>
<dbReference type="InterPro" id="IPR003960">
    <property type="entry name" value="ATPase_AAA_CS"/>
</dbReference>
<dbReference type="PANTHER" id="PTHR23073">
    <property type="entry name" value="26S PROTEASOME REGULATORY SUBUNIT"/>
    <property type="match status" value="1"/>
</dbReference>
<keyword evidence="6 9" id="KW-0647">Proteasome</keyword>
<dbReference type="GO" id="GO:0005737">
    <property type="term" value="C:cytoplasm"/>
    <property type="evidence" value="ECO:0007669"/>
    <property type="project" value="UniProtKB-SubCell"/>
</dbReference>
<comment type="function">
    <text evidence="9">ATPase which is responsible for recognizing, binding, unfolding and translocation of substrate proteins into the archaeal 20S proteasome core particle. Is essential for opening the gate of the 20S proteasome via an interaction with its C-terminus, thereby allowing substrate entry and access to the site of proteolysis. Thus, the C-termini of the proteasomal ATPase function like a 'key in a lock' to induce gate opening and therefore regulate proteolysis. Unfolding activity requires energy from ATP hydrolysis, whereas ATP binding alone promotes ATPase-20S proteasome association which triggers gate opening, and supports translocation of unfolded substrates.</text>
</comment>
<comment type="subunit">
    <text evidence="9">Homohexamer. The hexameric complex has a two-ring architecture resembling a top hat that caps the 20S proteasome core at one or both ends. Upon ATP-binding, the C-terminus of PAN interacts with the alpha-rings of the proteasome core by binding to the intersubunit pockets.</text>
</comment>
<keyword evidence="8 9" id="KW-0143">Chaperone</keyword>
<evidence type="ECO:0000256" key="5">
    <source>
        <dbReference type="ARBA" id="ARBA00022840"/>
    </source>
</evidence>
<dbReference type="Gene3D" id="1.10.8.60">
    <property type="match status" value="1"/>
</dbReference>
<dbReference type="STRING" id="35743.SAMN04487937_1195"/>
<dbReference type="HAMAP" id="MF_00553">
    <property type="entry name" value="PAN"/>
    <property type="match status" value="1"/>
</dbReference>
<dbReference type="InterPro" id="IPR012340">
    <property type="entry name" value="NA-bd_OB-fold"/>
</dbReference>
<keyword evidence="5 9" id="KW-0067">ATP-binding</keyword>
<feature type="binding site" evidence="9">
    <location>
        <position position="332"/>
    </location>
    <ligand>
        <name>ATP</name>
        <dbReference type="ChEBI" id="CHEBI:30616"/>
    </ligand>
</feature>
<dbReference type="GO" id="GO:0010498">
    <property type="term" value="P:proteasomal protein catabolic process"/>
    <property type="evidence" value="ECO:0007669"/>
    <property type="project" value="UniProtKB-UniRule"/>
</dbReference>
<dbReference type="Pfam" id="PF17862">
    <property type="entry name" value="AAA_lid_3"/>
    <property type="match status" value="1"/>
</dbReference>
<dbReference type="InterPro" id="IPR050221">
    <property type="entry name" value="26S_Proteasome_ATPase"/>
</dbReference>
<dbReference type="PROSITE" id="PS00674">
    <property type="entry name" value="AAA"/>
    <property type="match status" value="1"/>
</dbReference>
<dbReference type="GO" id="GO:0005524">
    <property type="term" value="F:ATP binding"/>
    <property type="evidence" value="ECO:0007669"/>
    <property type="project" value="UniProtKB-UniRule"/>
</dbReference>